<dbReference type="PANTHER" id="PTHR15629:SF2">
    <property type="entry name" value="SH3 DOMAIN-CONTAINING YSC84-LIKE PROTEIN 1"/>
    <property type="match status" value="1"/>
</dbReference>
<feature type="compositionally biased region" description="Low complexity" evidence="1">
    <location>
        <begin position="12"/>
        <end position="31"/>
    </location>
</feature>
<evidence type="ECO:0000259" key="2">
    <source>
        <dbReference type="Pfam" id="PF04366"/>
    </source>
</evidence>
<dbReference type="CDD" id="cd11525">
    <property type="entry name" value="SYLF_SH3YL1_like"/>
    <property type="match status" value="1"/>
</dbReference>
<feature type="compositionally biased region" description="Polar residues" evidence="1">
    <location>
        <begin position="329"/>
        <end position="349"/>
    </location>
</feature>
<dbReference type="AlphaFoldDB" id="S7ZIU0"/>
<feature type="compositionally biased region" description="Polar residues" evidence="1">
    <location>
        <begin position="312"/>
        <end position="322"/>
    </location>
</feature>
<dbReference type="GO" id="GO:0030479">
    <property type="term" value="C:actin cortical patch"/>
    <property type="evidence" value="ECO:0007669"/>
    <property type="project" value="TreeGrafter"/>
</dbReference>
<dbReference type="GO" id="GO:0051666">
    <property type="term" value="P:actin cortical patch localization"/>
    <property type="evidence" value="ECO:0007669"/>
    <property type="project" value="TreeGrafter"/>
</dbReference>
<dbReference type="InterPro" id="IPR007461">
    <property type="entry name" value="Ysc84_actin-binding"/>
</dbReference>
<organism evidence="3 4">
    <name type="scientific">Penicillium oxalicum (strain 114-2 / CGMCC 5302)</name>
    <name type="common">Penicillium decumbens</name>
    <dbReference type="NCBI Taxonomy" id="933388"/>
    <lineage>
        <taxon>Eukaryota</taxon>
        <taxon>Fungi</taxon>
        <taxon>Dikarya</taxon>
        <taxon>Ascomycota</taxon>
        <taxon>Pezizomycotina</taxon>
        <taxon>Eurotiomycetes</taxon>
        <taxon>Eurotiomycetidae</taxon>
        <taxon>Eurotiales</taxon>
        <taxon>Aspergillaceae</taxon>
        <taxon>Penicillium</taxon>
    </lineage>
</organism>
<dbReference type="EMBL" id="KB644412">
    <property type="protein sequence ID" value="EPS30199.1"/>
    <property type="molecule type" value="Genomic_DNA"/>
</dbReference>
<feature type="compositionally biased region" description="Polar residues" evidence="1">
    <location>
        <begin position="1"/>
        <end position="11"/>
    </location>
</feature>
<dbReference type="Pfam" id="PF04366">
    <property type="entry name" value="Ysc84"/>
    <property type="match status" value="1"/>
</dbReference>
<dbReference type="GO" id="GO:0051015">
    <property type="term" value="F:actin filament binding"/>
    <property type="evidence" value="ECO:0007669"/>
    <property type="project" value="TreeGrafter"/>
</dbReference>
<dbReference type="GO" id="GO:0035091">
    <property type="term" value="F:phosphatidylinositol binding"/>
    <property type="evidence" value="ECO:0007669"/>
    <property type="project" value="TreeGrafter"/>
</dbReference>
<dbReference type="PhylomeDB" id="S7ZIU0"/>
<feature type="compositionally biased region" description="Basic and acidic residues" evidence="1">
    <location>
        <begin position="401"/>
        <end position="415"/>
    </location>
</feature>
<feature type="compositionally biased region" description="Low complexity" evidence="1">
    <location>
        <begin position="261"/>
        <end position="274"/>
    </location>
</feature>
<dbReference type="GO" id="GO:0051017">
    <property type="term" value="P:actin filament bundle assembly"/>
    <property type="evidence" value="ECO:0007669"/>
    <property type="project" value="TreeGrafter"/>
</dbReference>
<dbReference type="STRING" id="933388.S7ZIU0"/>
<dbReference type="eggNOG" id="KOG1843">
    <property type="taxonomic scope" value="Eukaryota"/>
</dbReference>
<accession>S7ZIU0</accession>
<feature type="compositionally biased region" description="Polar residues" evidence="1">
    <location>
        <begin position="356"/>
        <end position="365"/>
    </location>
</feature>
<dbReference type="HOGENOM" id="CLU_015320_3_0_1"/>
<gene>
    <name evidence="3" type="ORF">PDE_05149</name>
</gene>
<dbReference type="OrthoDB" id="10255128at2759"/>
<dbReference type="InterPro" id="IPR033643">
    <property type="entry name" value="SYLF_SH3YL1-like"/>
</dbReference>
<evidence type="ECO:0000313" key="4">
    <source>
        <dbReference type="Proteomes" id="UP000019376"/>
    </source>
</evidence>
<evidence type="ECO:0000256" key="1">
    <source>
        <dbReference type="SAM" id="MobiDB-lite"/>
    </source>
</evidence>
<reference evidence="3 4" key="1">
    <citation type="journal article" date="2013" name="PLoS ONE">
        <title>Genomic and secretomic analyses reveal unique features of the lignocellulolytic enzyme system of Penicillium decumbens.</title>
        <authorList>
            <person name="Liu G."/>
            <person name="Zhang L."/>
            <person name="Wei X."/>
            <person name="Zou G."/>
            <person name="Qin Y."/>
            <person name="Ma L."/>
            <person name="Li J."/>
            <person name="Zheng H."/>
            <person name="Wang S."/>
            <person name="Wang C."/>
            <person name="Xun L."/>
            <person name="Zhao G.-P."/>
            <person name="Zhou Z."/>
            <person name="Qu Y."/>
        </authorList>
    </citation>
    <scope>NUCLEOTIDE SEQUENCE [LARGE SCALE GENOMIC DNA]</scope>
    <source>
        <strain evidence="4">114-2 / CGMCC 5302</strain>
    </source>
</reference>
<sequence>MASTGVGSQNESPASTEATPANTASTTTSNARQTPIAGRRTPIHNPFPASLASECKKAAQIIDSFVNPRYEGLEGTIPQRIIAPAKGLVICSVFKAGFLGSVRFGSGLIVCRLPNGNWSAPSAISLGGLGAGGQFGMEFTNFVFVLNTDSAVNTFIHSGTLTLGGNISIAFGTGRSAEAAAMLGTKGVSNIFAYSKTRGVYGGLTVEGGVITERSSTNKTLYKRKVKVKDLLTGEIPPPPQAEPLMRILNSDCFRPPTLNAEPSPSVAAPEAEVTGALPSSEPVELVVEPSARPNEPNETEATQVPVVAEQSIESAEQARTSTADDEPTAQQPPITVSSARTGPLSSAVVSEETQESSQAAQTAENKGVEVPQPSKSASNDRTDTHLSALMTENATQPEEEVGHGGDHKKESGTQ</sequence>
<feature type="domain" description="Ysc84 actin-binding" evidence="2">
    <location>
        <begin position="128"/>
        <end position="251"/>
    </location>
</feature>
<feature type="region of interest" description="Disordered" evidence="1">
    <location>
        <begin position="1"/>
        <end position="44"/>
    </location>
</feature>
<protein>
    <recommendedName>
        <fullName evidence="2">Ysc84 actin-binding domain-containing protein</fullName>
    </recommendedName>
</protein>
<dbReference type="InterPro" id="IPR051702">
    <property type="entry name" value="SH3_domain_YSC84-like"/>
</dbReference>
<feature type="region of interest" description="Disordered" evidence="1">
    <location>
        <begin position="256"/>
        <end position="415"/>
    </location>
</feature>
<dbReference type="Proteomes" id="UP000019376">
    <property type="component" value="Unassembled WGS sequence"/>
</dbReference>
<name>S7ZIU0_PENO1</name>
<dbReference type="PANTHER" id="PTHR15629">
    <property type="entry name" value="SH3YL1 PROTEIN"/>
    <property type="match status" value="1"/>
</dbReference>
<evidence type="ECO:0000313" key="3">
    <source>
        <dbReference type="EMBL" id="EPS30199.1"/>
    </source>
</evidence>
<proteinExistence type="predicted"/>
<keyword evidence="4" id="KW-1185">Reference proteome</keyword>